<dbReference type="SMART" id="SM00543">
    <property type="entry name" value="MIF4G"/>
    <property type="match status" value="1"/>
</dbReference>
<dbReference type="Proteomes" id="UP000075901">
    <property type="component" value="Unassembled WGS sequence"/>
</dbReference>
<accession>A0A182S5T7</accession>
<dbReference type="AlphaFoldDB" id="A0A182S5T7"/>
<evidence type="ECO:0000313" key="5">
    <source>
        <dbReference type="EnsemblMetazoa" id="AMAM000218-PA"/>
    </source>
</evidence>
<keyword evidence="6" id="KW-1185">Reference proteome</keyword>
<dbReference type="GO" id="GO:0006446">
    <property type="term" value="P:regulation of translational initiation"/>
    <property type="evidence" value="ECO:0007669"/>
    <property type="project" value="TreeGrafter"/>
</dbReference>
<sequence length="313" mass="35356">MDYLTGVIAELFDNPGLFDDSIMTKLPKKLGDMRQDHYVLSSTIEMIFEQSIRESNFRYMGARLCKLLDSLNNGPNLALRELLQLKMEDQSGELPQFMKNEQVKVRGATLFLAELYMQLRDPQQPFGKTISEHIINAIEILLAKEGPENTKCVCQCLKLCGYELEQDCPEKVESILHKLQSQTNVQSSTEAMIRSVFTLRKNAWGRSEEPAAAIPPMPVPTDPMLMGGVGAAVARNSPVFYGPDGKVLTEEEHSFLSTNVEEGKNPNAYNDYDDDDEYGLVDPNEDLEIQEAYEDFIQSSGQNQQQQQYRPNV</sequence>
<dbReference type="InterPro" id="IPR016024">
    <property type="entry name" value="ARM-type_fold"/>
</dbReference>
<proteinExistence type="predicted"/>
<evidence type="ECO:0000256" key="1">
    <source>
        <dbReference type="ARBA" id="ARBA00004496"/>
    </source>
</evidence>
<dbReference type="PANTHER" id="PTHR23254">
    <property type="entry name" value="EIF4G DOMAIN PROTEIN"/>
    <property type="match status" value="1"/>
</dbReference>
<evidence type="ECO:0000313" key="6">
    <source>
        <dbReference type="Proteomes" id="UP000075901"/>
    </source>
</evidence>
<evidence type="ECO:0000256" key="3">
    <source>
        <dbReference type="ARBA" id="ARBA00022845"/>
    </source>
</evidence>
<dbReference type="InterPro" id="IPR051367">
    <property type="entry name" value="mRNA_TranslReg/HistoneTransl"/>
</dbReference>
<reference evidence="5" key="2">
    <citation type="submission" date="2020-05" db="UniProtKB">
        <authorList>
            <consortium name="EnsemblMetazoa"/>
        </authorList>
    </citation>
    <scope>IDENTIFICATION</scope>
    <source>
        <strain evidence="5">maculatus3</strain>
    </source>
</reference>
<evidence type="ECO:0000256" key="2">
    <source>
        <dbReference type="ARBA" id="ARBA00022490"/>
    </source>
</evidence>
<dbReference type="GO" id="GO:0008494">
    <property type="term" value="F:translation activator activity"/>
    <property type="evidence" value="ECO:0007669"/>
    <property type="project" value="TreeGrafter"/>
</dbReference>
<dbReference type="GO" id="GO:0005737">
    <property type="term" value="C:cytoplasm"/>
    <property type="evidence" value="ECO:0007669"/>
    <property type="project" value="UniProtKB-SubCell"/>
</dbReference>
<evidence type="ECO:0000259" key="4">
    <source>
        <dbReference type="SMART" id="SM00543"/>
    </source>
</evidence>
<comment type="subcellular location">
    <subcellularLocation>
        <location evidence="1">Cytoplasm</location>
    </subcellularLocation>
</comment>
<protein>
    <recommendedName>
        <fullName evidence="4">MIF4G domain-containing protein</fullName>
    </recommendedName>
</protein>
<dbReference type="SUPFAM" id="SSF48371">
    <property type="entry name" value="ARM repeat"/>
    <property type="match status" value="1"/>
</dbReference>
<dbReference type="VEuPathDB" id="VectorBase:AMAM000218"/>
<name>A0A182S5T7_9DIPT</name>
<dbReference type="PANTHER" id="PTHR23254:SF15">
    <property type="entry name" value="POLYADENYLATE-BINDING PROTEIN-INTERACTING PROTEIN 1"/>
    <property type="match status" value="1"/>
</dbReference>
<reference evidence="6" key="1">
    <citation type="submission" date="2013-09" db="EMBL/GenBank/DDBJ databases">
        <title>The Genome Sequence of Anopheles maculatus species B.</title>
        <authorList>
            <consortium name="The Broad Institute Genomics Platform"/>
            <person name="Neafsey D.E."/>
            <person name="Besansky N."/>
            <person name="Howell P."/>
            <person name="Walton C."/>
            <person name="Young S.K."/>
            <person name="Zeng Q."/>
            <person name="Gargeya S."/>
            <person name="Fitzgerald M."/>
            <person name="Haas B."/>
            <person name="Abouelleil A."/>
            <person name="Allen A.W."/>
            <person name="Alvarado L."/>
            <person name="Arachchi H.M."/>
            <person name="Berlin A.M."/>
            <person name="Chapman S.B."/>
            <person name="Gainer-Dewar J."/>
            <person name="Goldberg J."/>
            <person name="Griggs A."/>
            <person name="Gujja S."/>
            <person name="Hansen M."/>
            <person name="Howarth C."/>
            <person name="Imamovic A."/>
            <person name="Ireland A."/>
            <person name="Larimer J."/>
            <person name="McCowan C."/>
            <person name="Murphy C."/>
            <person name="Pearson M."/>
            <person name="Poon T.W."/>
            <person name="Priest M."/>
            <person name="Roberts A."/>
            <person name="Saif S."/>
            <person name="Shea T."/>
            <person name="Sisk P."/>
            <person name="Sykes S."/>
            <person name="Wortman J."/>
            <person name="Nusbaum C."/>
            <person name="Birren B."/>
        </authorList>
    </citation>
    <scope>NUCLEOTIDE SEQUENCE [LARGE SCALE GENOMIC DNA]</scope>
    <source>
        <strain evidence="6">maculatus3</strain>
    </source>
</reference>
<dbReference type="EnsemblMetazoa" id="AMAM000218-RA">
    <property type="protein sequence ID" value="AMAM000218-PA"/>
    <property type="gene ID" value="AMAM000218"/>
</dbReference>
<dbReference type="Pfam" id="PF02854">
    <property type="entry name" value="MIF4G"/>
    <property type="match status" value="1"/>
</dbReference>
<dbReference type="InterPro" id="IPR003890">
    <property type="entry name" value="MIF4G-like_typ-3"/>
</dbReference>
<dbReference type="GO" id="GO:0003723">
    <property type="term" value="F:RNA binding"/>
    <property type="evidence" value="ECO:0007669"/>
    <property type="project" value="InterPro"/>
</dbReference>
<keyword evidence="2" id="KW-0963">Cytoplasm</keyword>
<dbReference type="Gene3D" id="1.25.40.180">
    <property type="match status" value="1"/>
</dbReference>
<organism evidence="5 6">
    <name type="scientific">Anopheles maculatus</name>
    <dbReference type="NCBI Taxonomy" id="74869"/>
    <lineage>
        <taxon>Eukaryota</taxon>
        <taxon>Metazoa</taxon>
        <taxon>Ecdysozoa</taxon>
        <taxon>Arthropoda</taxon>
        <taxon>Hexapoda</taxon>
        <taxon>Insecta</taxon>
        <taxon>Pterygota</taxon>
        <taxon>Neoptera</taxon>
        <taxon>Endopterygota</taxon>
        <taxon>Diptera</taxon>
        <taxon>Nematocera</taxon>
        <taxon>Culicoidea</taxon>
        <taxon>Culicidae</taxon>
        <taxon>Anophelinae</taxon>
        <taxon>Anopheles</taxon>
        <taxon>Anopheles maculatus group</taxon>
    </lineage>
</organism>
<feature type="domain" description="MIF4G" evidence="4">
    <location>
        <begin position="1"/>
        <end position="203"/>
    </location>
</feature>
<keyword evidence="3" id="KW-0810">Translation regulation</keyword>